<gene>
    <name evidence="1" type="ORF">NCTC11155_00068</name>
    <name evidence="2" type="ORF">NCTC11155_03343</name>
</gene>
<evidence type="ECO:0000313" key="1">
    <source>
        <dbReference type="EMBL" id="SUV28122.1"/>
    </source>
</evidence>
<dbReference type="Proteomes" id="UP000254424">
    <property type="component" value="Unassembled WGS sequence"/>
</dbReference>
<protein>
    <submittedName>
        <fullName evidence="1">Uncharacterized protein</fullName>
    </submittedName>
</protein>
<name>A0A380YNX7_9BACE</name>
<dbReference type="EMBL" id="UFSX01000001">
    <property type="protein sequence ID" value="SUV28122.1"/>
    <property type="molecule type" value="Genomic_DNA"/>
</dbReference>
<proteinExistence type="predicted"/>
<accession>A0A380YNX7</accession>
<evidence type="ECO:0000313" key="3">
    <source>
        <dbReference type="Proteomes" id="UP000254424"/>
    </source>
</evidence>
<dbReference type="EMBL" id="UFSX01000002">
    <property type="protein sequence ID" value="SUV43934.1"/>
    <property type="molecule type" value="Genomic_DNA"/>
</dbReference>
<sequence>MVFLPNELHVIIYSLFADFWKGRMMLLQIVMDTTAGNGRKTVEKGYDFLLIGMKFAWTYAPAFLEKFF</sequence>
<organism evidence="1 3">
    <name type="scientific">Bacteroides eggerthii</name>
    <dbReference type="NCBI Taxonomy" id="28111"/>
    <lineage>
        <taxon>Bacteria</taxon>
        <taxon>Pseudomonadati</taxon>
        <taxon>Bacteroidota</taxon>
        <taxon>Bacteroidia</taxon>
        <taxon>Bacteroidales</taxon>
        <taxon>Bacteroidaceae</taxon>
        <taxon>Bacteroides</taxon>
    </lineage>
</organism>
<dbReference type="AlphaFoldDB" id="A0A380YNX7"/>
<evidence type="ECO:0000313" key="2">
    <source>
        <dbReference type="EMBL" id="SUV43934.1"/>
    </source>
</evidence>
<reference evidence="1 3" key="1">
    <citation type="submission" date="2018-06" db="EMBL/GenBank/DDBJ databases">
        <authorList>
            <consortium name="Pathogen Informatics"/>
            <person name="Doyle S."/>
        </authorList>
    </citation>
    <scope>NUCLEOTIDE SEQUENCE [LARGE SCALE GENOMIC DNA]</scope>
    <source>
        <strain evidence="1 3">NCTC11155</strain>
    </source>
</reference>